<keyword evidence="3" id="KW-0378">Hydrolase</keyword>
<accession>A0A1F7V9I1</accession>
<gene>
    <name evidence="5" type="ORF">A3I40_02830</name>
</gene>
<evidence type="ECO:0008006" key="7">
    <source>
        <dbReference type="Google" id="ProtNLM"/>
    </source>
</evidence>
<dbReference type="AlphaFoldDB" id="A0A1F7V9I1"/>
<evidence type="ECO:0000256" key="2">
    <source>
        <dbReference type="ARBA" id="ARBA00022722"/>
    </source>
</evidence>
<evidence type="ECO:0000256" key="3">
    <source>
        <dbReference type="ARBA" id="ARBA00022801"/>
    </source>
</evidence>
<dbReference type="GO" id="GO:0110001">
    <property type="term" value="C:toxin-antitoxin complex"/>
    <property type="evidence" value="ECO:0007669"/>
    <property type="project" value="InterPro"/>
</dbReference>
<dbReference type="PANTHER" id="PTHR33397">
    <property type="entry name" value="UPF0331 PROTEIN YUTE"/>
    <property type="match status" value="1"/>
</dbReference>
<keyword evidence="2" id="KW-0540">Nuclease</keyword>
<keyword evidence="1" id="KW-1277">Toxin-antitoxin system</keyword>
<name>A0A1F7V9I1_9BACT</name>
<evidence type="ECO:0000313" key="6">
    <source>
        <dbReference type="Proteomes" id="UP000178723"/>
    </source>
</evidence>
<sequence>MSAVDQELIRRKLGQLENYLKKLERFRSLDRNAYVSNDDNYGLAEHWLQLAIEATLDVCRALVLGLDFKMPDEAQNLFTLLRDAKVLTPEFVERNQSMVGFCNLLVHEYAEVDHSKTYDYLQEHTDDLSDFIEQIKQYMAS</sequence>
<evidence type="ECO:0000256" key="4">
    <source>
        <dbReference type="ARBA" id="ARBA00024207"/>
    </source>
</evidence>
<dbReference type="NCBIfam" id="NF047751">
    <property type="entry name" value="HepT_toxin"/>
    <property type="match status" value="1"/>
</dbReference>
<dbReference type="EMBL" id="MGEP01000037">
    <property type="protein sequence ID" value="OGL87170.1"/>
    <property type="molecule type" value="Genomic_DNA"/>
</dbReference>
<dbReference type="STRING" id="1802407.A3I40_02830"/>
<dbReference type="InterPro" id="IPR008201">
    <property type="entry name" value="HepT-like"/>
</dbReference>
<dbReference type="Pfam" id="PF01934">
    <property type="entry name" value="HepT-like"/>
    <property type="match status" value="1"/>
</dbReference>
<dbReference type="Proteomes" id="UP000178723">
    <property type="component" value="Unassembled WGS sequence"/>
</dbReference>
<comment type="caution">
    <text evidence="5">The sequence shown here is derived from an EMBL/GenBank/DDBJ whole genome shotgun (WGS) entry which is preliminary data.</text>
</comment>
<evidence type="ECO:0000256" key="1">
    <source>
        <dbReference type="ARBA" id="ARBA00022649"/>
    </source>
</evidence>
<evidence type="ECO:0000313" key="5">
    <source>
        <dbReference type="EMBL" id="OGL87170.1"/>
    </source>
</evidence>
<dbReference type="GO" id="GO:0016787">
    <property type="term" value="F:hydrolase activity"/>
    <property type="evidence" value="ECO:0007669"/>
    <property type="project" value="UniProtKB-KW"/>
</dbReference>
<dbReference type="GO" id="GO:0004540">
    <property type="term" value="F:RNA nuclease activity"/>
    <property type="evidence" value="ECO:0007669"/>
    <property type="project" value="InterPro"/>
</dbReference>
<dbReference type="InterPro" id="IPR052379">
    <property type="entry name" value="Type_VII_TA_RNase"/>
</dbReference>
<dbReference type="Gene3D" id="1.20.120.580">
    <property type="entry name" value="bsu32300-like"/>
    <property type="match status" value="1"/>
</dbReference>
<dbReference type="InterPro" id="IPR037038">
    <property type="entry name" value="HepT-like_sf"/>
</dbReference>
<organism evidence="5 6">
    <name type="scientific">Candidatus Uhrbacteria bacterium RIFCSPLOWO2_02_FULL_48_12</name>
    <dbReference type="NCBI Taxonomy" id="1802407"/>
    <lineage>
        <taxon>Bacteria</taxon>
        <taxon>Candidatus Uhriibacteriota</taxon>
    </lineage>
</organism>
<dbReference type="PANTHER" id="PTHR33397:SF5">
    <property type="entry name" value="RNASE YUTE-RELATED"/>
    <property type="match status" value="1"/>
</dbReference>
<comment type="similarity">
    <text evidence="4">Belongs to the HepT RNase toxin family.</text>
</comment>
<protein>
    <recommendedName>
        <fullName evidence="7">DUF86 domain-containing protein</fullName>
    </recommendedName>
</protein>
<proteinExistence type="inferred from homology"/>
<reference evidence="5 6" key="1">
    <citation type="journal article" date="2016" name="Nat. Commun.">
        <title>Thousands of microbial genomes shed light on interconnected biogeochemical processes in an aquifer system.</title>
        <authorList>
            <person name="Anantharaman K."/>
            <person name="Brown C.T."/>
            <person name="Hug L.A."/>
            <person name="Sharon I."/>
            <person name="Castelle C.J."/>
            <person name="Probst A.J."/>
            <person name="Thomas B.C."/>
            <person name="Singh A."/>
            <person name="Wilkins M.J."/>
            <person name="Karaoz U."/>
            <person name="Brodie E.L."/>
            <person name="Williams K.H."/>
            <person name="Hubbard S.S."/>
            <person name="Banfield J.F."/>
        </authorList>
    </citation>
    <scope>NUCLEOTIDE SEQUENCE [LARGE SCALE GENOMIC DNA]</scope>
</reference>